<evidence type="ECO:0000313" key="2">
    <source>
        <dbReference type="Proteomes" id="UP001595908"/>
    </source>
</evidence>
<organism evidence="1 2">
    <name type="scientific">Streptomyces atroolivaceus</name>
    <dbReference type="NCBI Taxonomy" id="66869"/>
    <lineage>
        <taxon>Bacteria</taxon>
        <taxon>Bacillati</taxon>
        <taxon>Actinomycetota</taxon>
        <taxon>Actinomycetes</taxon>
        <taxon>Kitasatosporales</taxon>
        <taxon>Streptomycetaceae</taxon>
        <taxon>Streptomyces</taxon>
    </lineage>
</organism>
<proteinExistence type="predicted"/>
<comment type="caution">
    <text evidence="1">The sequence shown here is derived from an EMBL/GenBank/DDBJ whole genome shotgun (WGS) entry which is preliminary data.</text>
</comment>
<dbReference type="Proteomes" id="UP001595908">
    <property type="component" value="Unassembled WGS sequence"/>
</dbReference>
<protein>
    <submittedName>
        <fullName evidence="1">DUF4873 domain-containing protein</fullName>
    </submittedName>
</protein>
<name>A0ABV9VFN1_STRAZ</name>
<keyword evidence="2" id="KW-1185">Reference proteome</keyword>
<accession>A0ABV9VFN1</accession>
<dbReference type="RefSeq" id="WP_157841734.1">
    <property type="nucleotide sequence ID" value="NZ_JBFAGR010000006.1"/>
</dbReference>
<reference evidence="2" key="1">
    <citation type="journal article" date="2019" name="Int. J. Syst. Evol. Microbiol.">
        <title>The Global Catalogue of Microorganisms (GCM) 10K type strain sequencing project: providing services to taxonomists for standard genome sequencing and annotation.</title>
        <authorList>
            <consortium name="The Broad Institute Genomics Platform"/>
            <consortium name="The Broad Institute Genome Sequencing Center for Infectious Disease"/>
            <person name="Wu L."/>
            <person name="Ma J."/>
        </authorList>
    </citation>
    <scope>NUCLEOTIDE SEQUENCE [LARGE SCALE GENOMIC DNA]</scope>
    <source>
        <strain evidence="2">ICMP 257</strain>
    </source>
</reference>
<sequence>MTTYQGPVTVVAGDVEATMRADLSSTRQDGTMSWGGSLSGYEDADMFEVLTADTAVMRLPDGHEGRFVLQGRLTPGQGAVAVLGSGPAPF</sequence>
<dbReference type="EMBL" id="JBHSJE010000011">
    <property type="protein sequence ID" value="MFC4982632.1"/>
    <property type="molecule type" value="Genomic_DNA"/>
</dbReference>
<evidence type="ECO:0000313" key="1">
    <source>
        <dbReference type="EMBL" id="MFC4982632.1"/>
    </source>
</evidence>
<gene>
    <name evidence="1" type="ORF">ACFPL4_30545</name>
</gene>
<dbReference type="GeneID" id="31235939"/>